<keyword evidence="2" id="KW-0808">Transferase</keyword>
<dbReference type="Proteomes" id="UP000756346">
    <property type="component" value="Unassembled WGS sequence"/>
</dbReference>
<dbReference type="SMART" id="SM00220">
    <property type="entry name" value="S_TKc"/>
    <property type="match status" value="1"/>
</dbReference>
<dbReference type="PANTHER" id="PTHR24347">
    <property type="entry name" value="SERINE/THREONINE-PROTEIN KINASE"/>
    <property type="match status" value="1"/>
</dbReference>
<dbReference type="GO" id="GO:0005524">
    <property type="term" value="F:ATP binding"/>
    <property type="evidence" value="ECO:0007669"/>
    <property type="project" value="InterPro"/>
</dbReference>
<evidence type="ECO:0000259" key="1">
    <source>
        <dbReference type="PROSITE" id="PS50011"/>
    </source>
</evidence>
<dbReference type="InterPro" id="IPR011009">
    <property type="entry name" value="Kinase-like_dom_sf"/>
</dbReference>
<keyword evidence="2" id="KW-0418">Kinase</keyword>
<evidence type="ECO:0000313" key="3">
    <source>
        <dbReference type="Proteomes" id="UP000756346"/>
    </source>
</evidence>
<dbReference type="GO" id="GO:0004672">
    <property type="term" value="F:protein kinase activity"/>
    <property type="evidence" value="ECO:0007669"/>
    <property type="project" value="InterPro"/>
</dbReference>
<dbReference type="GeneID" id="70185203"/>
<comment type="caution">
    <text evidence="2">The sequence shown here is derived from an EMBL/GenBank/DDBJ whole genome shotgun (WGS) entry which is preliminary data.</text>
</comment>
<dbReference type="OrthoDB" id="1738954at2759"/>
<name>A0A9P8XWC7_9PEZI</name>
<dbReference type="InterPro" id="IPR000719">
    <property type="entry name" value="Prot_kinase_dom"/>
</dbReference>
<evidence type="ECO:0000313" key="2">
    <source>
        <dbReference type="EMBL" id="KAH7016296.1"/>
    </source>
</evidence>
<dbReference type="Pfam" id="PF00069">
    <property type="entry name" value="Pkinase"/>
    <property type="match status" value="1"/>
</dbReference>
<reference evidence="2" key="1">
    <citation type="journal article" date="2021" name="Nat. Commun.">
        <title>Genetic determinants of endophytism in the Arabidopsis root mycobiome.</title>
        <authorList>
            <person name="Mesny F."/>
            <person name="Miyauchi S."/>
            <person name="Thiergart T."/>
            <person name="Pickel B."/>
            <person name="Atanasova L."/>
            <person name="Karlsson M."/>
            <person name="Huettel B."/>
            <person name="Barry K.W."/>
            <person name="Haridas S."/>
            <person name="Chen C."/>
            <person name="Bauer D."/>
            <person name="Andreopoulos W."/>
            <person name="Pangilinan J."/>
            <person name="LaButti K."/>
            <person name="Riley R."/>
            <person name="Lipzen A."/>
            <person name="Clum A."/>
            <person name="Drula E."/>
            <person name="Henrissat B."/>
            <person name="Kohler A."/>
            <person name="Grigoriev I.V."/>
            <person name="Martin F.M."/>
            <person name="Hacquard S."/>
        </authorList>
    </citation>
    <scope>NUCLEOTIDE SEQUENCE</scope>
    <source>
        <strain evidence="2">MPI-CAGE-CH-0230</strain>
    </source>
</reference>
<feature type="domain" description="Protein kinase" evidence="1">
    <location>
        <begin position="1"/>
        <end position="152"/>
    </location>
</feature>
<gene>
    <name evidence="2" type="ORF">B0I36DRAFT_337220</name>
</gene>
<proteinExistence type="predicted"/>
<protein>
    <submittedName>
        <fullName evidence="2">Kinase-like domain-containing protein</fullName>
    </submittedName>
</protein>
<dbReference type="AlphaFoldDB" id="A0A9P8XWC7"/>
<accession>A0A9P8XWC7</accession>
<dbReference type="RefSeq" id="XP_046005920.1">
    <property type="nucleotide sequence ID" value="XM_046155657.1"/>
</dbReference>
<dbReference type="SUPFAM" id="SSF56112">
    <property type="entry name" value="Protein kinase-like (PK-like)"/>
    <property type="match status" value="1"/>
</dbReference>
<dbReference type="PROSITE" id="PS50011">
    <property type="entry name" value="PROTEIN_KINASE_DOM"/>
    <property type="match status" value="1"/>
</dbReference>
<dbReference type="EMBL" id="JAGTJQ010000012">
    <property type="protein sequence ID" value="KAH7016296.1"/>
    <property type="molecule type" value="Genomic_DNA"/>
</dbReference>
<organism evidence="2 3">
    <name type="scientific">Microdochium trichocladiopsis</name>
    <dbReference type="NCBI Taxonomy" id="1682393"/>
    <lineage>
        <taxon>Eukaryota</taxon>
        <taxon>Fungi</taxon>
        <taxon>Dikarya</taxon>
        <taxon>Ascomycota</taxon>
        <taxon>Pezizomycotina</taxon>
        <taxon>Sordariomycetes</taxon>
        <taxon>Xylariomycetidae</taxon>
        <taxon>Xylariales</taxon>
        <taxon>Microdochiaceae</taxon>
        <taxon>Microdochium</taxon>
    </lineage>
</organism>
<keyword evidence="3" id="KW-1185">Reference proteome</keyword>
<dbReference type="Gene3D" id="1.10.510.10">
    <property type="entry name" value="Transferase(Phosphotransferase) domain 1"/>
    <property type="match status" value="1"/>
</dbReference>
<sequence>MVLPSNETSSLLLPKRMFDEGQLIKGFGSGGIGQIKIADFGMSKILWNGRTETPCGTVGYSAPEIVNYENYSKSVDMWALGCVLYTLLCGFPPFYGESINVVTENVAKGQYAFLSPWWDDISESAQDLISHLLTVDPVKRYTIKEFLRHPWILQSGPSTYEEKKQPPSEVFCSFDALKIVDSRPSDTVSLREVLDVGTAVHQQGEEYKQRGIPSRLLASLNDESDAKENNATWALFPSYASKQRIVKSWVHAPWSSWSRQATSTEVWTQRMMWPQSRRVEIVGTQLTKQCPARVERDARWAVNIVWVFKPRWGKVAHGNRISRRRLQGILVRVRLCWLGLRVWQGGLPWGASCSLISVVLGHSIVR</sequence>